<dbReference type="Gene3D" id="3.40.30.10">
    <property type="entry name" value="Glutaredoxin"/>
    <property type="match status" value="1"/>
</dbReference>
<evidence type="ECO:0000256" key="1">
    <source>
        <dbReference type="SAM" id="SignalP"/>
    </source>
</evidence>
<dbReference type="PROSITE" id="PS51352">
    <property type="entry name" value="THIOREDOXIN_2"/>
    <property type="match status" value="1"/>
</dbReference>
<comment type="caution">
    <text evidence="3">The sequence shown here is derived from an EMBL/GenBank/DDBJ whole genome shotgun (WGS) entry which is preliminary data.</text>
</comment>
<dbReference type="OrthoDB" id="620130at2"/>
<dbReference type="EMBL" id="SUKA01000009">
    <property type="protein sequence ID" value="TJY61479.1"/>
    <property type="molecule type" value="Genomic_DNA"/>
</dbReference>
<dbReference type="InterPro" id="IPR050553">
    <property type="entry name" value="Thioredoxin_ResA/DsbE_sf"/>
</dbReference>
<evidence type="ECO:0000313" key="4">
    <source>
        <dbReference type="Proteomes" id="UP000309872"/>
    </source>
</evidence>
<dbReference type="GO" id="GO:0016491">
    <property type="term" value="F:oxidoreductase activity"/>
    <property type="evidence" value="ECO:0007669"/>
    <property type="project" value="InterPro"/>
</dbReference>
<dbReference type="InterPro" id="IPR036249">
    <property type="entry name" value="Thioredoxin-like_sf"/>
</dbReference>
<dbReference type="RefSeq" id="WP_136822833.1">
    <property type="nucleotide sequence ID" value="NZ_BMJX01000009.1"/>
</dbReference>
<keyword evidence="4" id="KW-1185">Reference proteome</keyword>
<proteinExistence type="predicted"/>
<dbReference type="Pfam" id="PF00578">
    <property type="entry name" value="AhpC-TSA"/>
    <property type="match status" value="1"/>
</dbReference>
<name>A0A4V5LX75_9SPHI</name>
<dbReference type="AlphaFoldDB" id="A0A4V5LX75"/>
<gene>
    <name evidence="3" type="ORF">FAZ19_21510</name>
</gene>
<evidence type="ECO:0000313" key="3">
    <source>
        <dbReference type="EMBL" id="TJY61479.1"/>
    </source>
</evidence>
<dbReference type="PANTHER" id="PTHR42852">
    <property type="entry name" value="THIOL:DISULFIDE INTERCHANGE PROTEIN DSBE"/>
    <property type="match status" value="1"/>
</dbReference>
<dbReference type="GO" id="GO:0016209">
    <property type="term" value="F:antioxidant activity"/>
    <property type="evidence" value="ECO:0007669"/>
    <property type="project" value="InterPro"/>
</dbReference>
<accession>A0A4V5LX75</accession>
<organism evidence="3 4">
    <name type="scientific">Sphingobacterium alkalisoli</name>
    <dbReference type="NCBI Taxonomy" id="1874115"/>
    <lineage>
        <taxon>Bacteria</taxon>
        <taxon>Pseudomonadati</taxon>
        <taxon>Bacteroidota</taxon>
        <taxon>Sphingobacteriia</taxon>
        <taxon>Sphingobacteriales</taxon>
        <taxon>Sphingobacteriaceae</taxon>
        <taxon>Sphingobacterium</taxon>
    </lineage>
</organism>
<dbReference type="SUPFAM" id="SSF52833">
    <property type="entry name" value="Thioredoxin-like"/>
    <property type="match status" value="1"/>
</dbReference>
<evidence type="ECO:0000259" key="2">
    <source>
        <dbReference type="PROSITE" id="PS51352"/>
    </source>
</evidence>
<feature type="signal peptide" evidence="1">
    <location>
        <begin position="1"/>
        <end position="16"/>
    </location>
</feature>
<dbReference type="InterPro" id="IPR000866">
    <property type="entry name" value="AhpC/TSA"/>
</dbReference>
<keyword evidence="1" id="KW-0732">Signal</keyword>
<feature type="domain" description="Thioredoxin" evidence="2">
    <location>
        <begin position="284"/>
        <end position="423"/>
    </location>
</feature>
<reference evidence="3 4" key="1">
    <citation type="submission" date="2019-04" db="EMBL/GenBank/DDBJ databases">
        <title>Sphingobacterium olei sp. nov., isolated from oil-contaminated soil.</title>
        <authorList>
            <person name="Liu B."/>
        </authorList>
    </citation>
    <scope>NUCLEOTIDE SEQUENCE [LARGE SCALE GENOMIC DNA]</scope>
    <source>
        <strain evidence="3 4">Y3L14</strain>
    </source>
</reference>
<dbReference type="Proteomes" id="UP000309872">
    <property type="component" value="Unassembled WGS sequence"/>
</dbReference>
<dbReference type="PANTHER" id="PTHR42852:SF17">
    <property type="entry name" value="THIOREDOXIN-LIKE PROTEIN HI_1115"/>
    <property type="match status" value="1"/>
</dbReference>
<protein>
    <submittedName>
        <fullName evidence="3">TlpA family protein disulfide reductase</fullName>
    </submittedName>
</protein>
<feature type="chain" id="PRO_5020841749" evidence="1">
    <location>
        <begin position="17"/>
        <end position="435"/>
    </location>
</feature>
<sequence length="435" mass="49137">MKKLILVLLLSTKAWAQEAPAKYNFNDFMVIEKVEDQEKKYNEMLRELPPQEHITSVTNDFRGELAFAWLATGNVERYNYYKSTKPDFSARQFLYLANALEKLFDEKKDYAAVAEISNALLQEIKEGTLEDVLGRTPVLKELNAAANAKLGKVDKAKEMIATLSSAEENPMREIPYFKDSKSNYLNRYAIVLSAAGENQSAFDLLTKAFREADSNPNTVTTFKEIYKKAKGTDKDFELYLKSLQDEAYQHYYKEVEKLYIASPQKTLKATIPSPDDATEMMTLFEAKKAVQDITLENLKGEPVPLADHTGKILVIDFWTTLCTPCVAAFSGFERVVADYTKDELQLFVIDLFETNSTVKAYVAQKGITLDVLRDEENLAYEVQGTPTKIIFDPSGNIRFYSSGYAGSTDREYYKLKAMVEITKALATAASTNIRG</sequence>
<dbReference type="CDD" id="cd02966">
    <property type="entry name" value="TlpA_like_family"/>
    <property type="match status" value="1"/>
</dbReference>
<dbReference type="InterPro" id="IPR013766">
    <property type="entry name" value="Thioredoxin_domain"/>
</dbReference>